<dbReference type="SMART" id="SM00066">
    <property type="entry name" value="GAL4"/>
    <property type="match status" value="1"/>
</dbReference>
<evidence type="ECO:0000313" key="4">
    <source>
        <dbReference type="EMBL" id="RDW82424.1"/>
    </source>
</evidence>
<dbReference type="STRING" id="1849047.A0A3D8S8K0"/>
<dbReference type="InterPro" id="IPR001138">
    <property type="entry name" value="Zn2Cys6_DnaBD"/>
</dbReference>
<dbReference type="PROSITE" id="PS50048">
    <property type="entry name" value="ZN2_CY6_FUNGAL_2"/>
    <property type="match status" value="1"/>
</dbReference>
<dbReference type="PANTHER" id="PTHR47785">
    <property type="entry name" value="ZN(II)2CYS6 TRANSCRIPTION FACTOR (EUROFUNG)-RELATED-RELATED"/>
    <property type="match status" value="1"/>
</dbReference>
<feature type="domain" description="Zn(2)-C6 fungal-type" evidence="3">
    <location>
        <begin position="55"/>
        <end position="85"/>
    </location>
</feature>
<reference evidence="4 5" key="1">
    <citation type="journal article" date="2018" name="IMA Fungus">
        <title>IMA Genome-F 9: Draft genome sequence of Annulohypoxylon stygium, Aspergillus mulundensis, Berkeleyomyces basicola (syn. Thielaviopsis basicola), Ceratocystis smalleyi, two Cercospora beticola strains, Coleophoma cylindrospora, Fusarium fracticaudum, Phialophora cf. hyalina, and Morchella septimelata.</title>
        <authorList>
            <person name="Wingfield B.D."/>
            <person name="Bills G.F."/>
            <person name="Dong Y."/>
            <person name="Huang W."/>
            <person name="Nel W.J."/>
            <person name="Swalarsk-Parry B.S."/>
            <person name="Vaghefi N."/>
            <person name="Wilken P.M."/>
            <person name="An Z."/>
            <person name="de Beer Z.W."/>
            <person name="De Vos L."/>
            <person name="Chen L."/>
            <person name="Duong T.A."/>
            <person name="Gao Y."/>
            <person name="Hammerbacher A."/>
            <person name="Kikkert J.R."/>
            <person name="Li Y."/>
            <person name="Li H."/>
            <person name="Li K."/>
            <person name="Li Q."/>
            <person name="Liu X."/>
            <person name="Ma X."/>
            <person name="Naidoo K."/>
            <person name="Pethybridge S.J."/>
            <person name="Sun J."/>
            <person name="Steenkamp E.T."/>
            <person name="van der Nest M.A."/>
            <person name="van Wyk S."/>
            <person name="Wingfield M.J."/>
            <person name="Xiong C."/>
            <person name="Yue Q."/>
            <person name="Zhang X."/>
        </authorList>
    </citation>
    <scope>NUCLEOTIDE SEQUENCE [LARGE SCALE GENOMIC DNA]</scope>
    <source>
        <strain evidence="4 5">BP6252</strain>
    </source>
</reference>
<dbReference type="GO" id="GO:0008270">
    <property type="term" value="F:zinc ion binding"/>
    <property type="evidence" value="ECO:0007669"/>
    <property type="project" value="InterPro"/>
</dbReference>
<evidence type="ECO:0000256" key="2">
    <source>
        <dbReference type="SAM" id="MobiDB-lite"/>
    </source>
</evidence>
<feature type="compositionally biased region" description="Low complexity" evidence="2">
    <location>
        <begin position="14"/>
        <end position="31"/>
    </location>
</feature>
<dbReference type="Proteomes" id="UP000256645">
    <property type="component" value="Unassembled WGS sequence"/>
</dbReference>
<dbReference type="EMBL" id="PDLM01000003">
    <property type="protein sequence ID" value="RDW82424.1"/>
    <property type="molecule type" value="Genomic_DNA"/>
</dbReference>
<gene>
    <name evidence="4" type="ORF">BP6252_03536</name>
</gene>
<organism evidence="4 5">
    <name type="scientific">Coleophoma cylindrospora</name>
    <dbReference type="NCBI Taxonomy" id="1849047"/>
    <lineage>
        <taxon>Eukaryota</taxon>
        <taxon>Fungi</taxon>
        <taxon>Dikarya</taxon>
        <taxon>Ascomycota</taxon>
        <taxon>Pezizomycotina</taxon>
        <taxon>Leotiomycetes</taxon>
        <taxon>Helotiales</taxon>
        <taxon>Dermateaceae</taxon>
        <taxon>Coleophoma</taxon>
    </lineage>
</organism>
<sequence>MPTGTSKDAAAGDPPALASPAVAQAASAEASGSRPAKRPASRGSASYPRKRANKACQVCRARRTKCDNQRPACGFCEKTGAICTWLPNDLSSFDPASLAILERFDQLESLLLSTVQQNTARSLEQTPVTPHSNTAVTYQDEISEDQLGCVDNERVNVRLEEVLQWDPLQTQLSAFVCPPETHQDHSVRFSNGQEYLSEELDMVSCDEMIMCFWKSVHSKNPILVQEDLRRRMNNVCMNGIRWDAESCLVLLVCALGTISSDFGENTEDEGQLLAREEETHRLAKAEHYFSAAQKRIGVCLGKRGLLEAQCFFYTGVYLATTMRLEAAWSLFLQAKVACQDFRCLSRTDAPTEAPGSNSEVQDSLLAEECTYWTCLKSELELHHDISAPGFRSIDLWYPERFPAPPRNNMIDNDRPWFFYLAEIALRRLANRIMGHVARNYDLNNPRDLSRAREATAAFEHEAQDWVTSLPNPNGLNNISSDVLNFILKGHLANCYELMYWPFLGHALNAPSTQTLSDPENVVKSLKLCVDRIEINQPGFRHRHHGTYGMVRACARSAFVLLAAHWKGGLFPEMMPEHWQRSVWSVIQLLEFWKLEIKGANKWKEMMVYLLPESKGQSC</sequence>
<name>A0A3D8S8K0_9HELO</name>
<dbReference type="AlphaFoldDB" id="A0A3D8S8K0"/>
<keyword evidence="5" id="KW-1185">Reference proteome</keyword>
<dbReference type="CDD" id="cd00067">
    <property type="entry name" value="GAL4"/>
    <property type="match status" value="1"/>
</dbReference>
<dbReference type="PROSITE" id="PS00463">
    <property type="entry name" value="ZN2_CY6_FUNGAL_1"/>
    <property type="match status" value="1"/>
</dbReference>
<dbReference type="OrthoDB" id="4356994at2759"/>
<dbReference type="SUPFAM" id="SSF57701">
    <property type="entry name" value="Zn2/Cys6 DNA-binding domain"/>
    <property type="match status" value="1"/>
</dbReference>
<comment type="caution">
    <text evidence="4">The sequence shown here is derived from an EMBL/GenBank/DDBJ whole genome shotgun (WGS) entry which is preliminary data.</text>
</comment>
<dbReference type="InterPro" id="IPR036864">
    <property type="entry name" value="Zn2-C6_fun-type_DNA-bd_sf"/>
</dbReference>
<protein>
    <recommendedName>
        <fullName evidence="3">Zn(2)-C6 fungal-type domain-containing protein</fullName>
    </recommendedName>
</protein>
<dbReference type="GO" id="GO:0000981">
    <property type="term" value="F:DNA-binding transcription factor activity, RNA polymerase II-specific"/>
    <property type="evidence" value="ECO:0007669"/>
    <property type="project" value="InterPro"/>
</dbReference>
<evidence type="ECO:0000256" key="1">
    <source>
        <dbReference type="ARBA" id="ARBA00023242"/>
    </source>
</evidence>
<dbReference type="PANTHER" id="PTHR47785:SF7">
    <property type="entry name" value="ZN(II)2CYS6 TRANSCRIPTION FACTOR (EUROFUNG)"/>
    <property type="match status" value="1"/>
</dbReference>
<accession>A0A3D8S8K0</accession>
<feature type="region of interest" description="Disordered" evidence="2">
    <location>
        <begin position="1"/>
        <end position="48"/>
    </location>
</feature>
<dbReference type="InterPro" id="IPR053181">
    <property type="entry name" value="EcdB-like_regulator"/>
</dbReference>
<evidence type="ECO:0000259" key="3">
    <source>
        <dbReference type="PROSITE" id="PS50048"/>
    </source>
</evidence>
<dbReference type="Pfam" id="PF00172">
    <property type="entry name" value="Zn_clus"/>
    <property type="match status" value="1"/>
</dbReference>
<dbReference type="CDD" id="cd12148">
    <property type="entry name" value="fungal_TF_MHR"/>
    <property type="match status" value="1"/>
</dbReference>
<keyword evidence="1" id="KW-0539">Nucleus</keyword>
<evidence type="ECO:0000313" key="5">
    <source>
        <dbReference type="Proteomes" id="UP000256645"/>
    </source>
</evidence>
<dbReference type="Gene3D" id="4.10.240.10">
    <property type="entry name" value="Zn(2)-C6 fungal-type DNA-binding domain"/>
    <property type="match status" value="1"/>
</dbReference>
<proteinExistence type="predicted"/>